<dbReference type="PROSITE" id="PS50983">
    <property type="entry name" value="FE_B12_PBP"/>
    <property type="match status" value="1"/>
</dbReference>
<comment type="caution">
    <text evidence="7">The sequence shown here is derived from an EMBL/GenBank/DDBJ whole genome shotgun (WGS) entry which is preliminary data.</text>
</comment>
<evidence type="ECO:0000259" key="6">
    <source>
        <dbReference type="PROSITE" id="PS50983"/>
    </source>
</evidence>
<evidence type="ECO:0000313" key="8">
    <source>
        <dbReference type="Proteomes" id="UP000262621"/>
    </source>
</evidence>
<dbReference type="EMBL" id="QVFU01000047">
    <property type="protein sequence ID" value="RFS43721.1"/>
    <property type="molecule type" value="Genomic_DNA"/>
</dbReference>
<evidence type="ECO:0000256" key="4">
    <source>
        <dbReference type="ARBA" id="ARBA00022729"/>
    </source>
</evidence>
<keyword evidence="3" id="KW-0813">Transport</keyword>
<dbReference type="PROSITE" id="PS51257">
    <property type="entry name" value="PROKAR_LIPOPROTEIN"/>
    <property type="match status" value="1"/>
</dbReference>
<keyword evidence="4" id="KW-0732">Signal</keyword>
<evidence type="ECO:0000313" key="7">
    <source>
        <dbReference type="EMBL" id="RFS43721.1"/>
    </source>
</evidence>
<dbReference type="InterPro" id="IPR051313">
    <property type="entry name" value="Bact_iron-sidero_bind"/>
</dbReference>
<feature type="compositionally biased region" description="Polar residues" evidence="5">
    <location>
        <begin position="279"/>
        <end position="294"/>
    </location>
</feature>
<dbReference type="InterPro" id="IPR002491">
    <property type="entry name" value="ABC_transptr_periplasmic_BD"/>
</dbReference>
<evidence type="ECO:0000256" key="5">
    <source>
        <dbReference type="SAM" id="MobiDB-lite"/>
    </source>
</evidence>
<dbReference type="SUPFAM" id="SSF53807">
    <property type="entry name" value="Helical backbone' metal receptor"/>
    <property type="match status" value="1"/>
</dbReference>
<comment type="subcellular location">
    <subcellularLocation>
        <location evidence="1">Cell envelope</location>
    </subcellularLocation>
</comment>
<dbReference type="AlphaFoldDB" id="A0A372FSK0"/>
<sequence length="301" mass="31525">MRCSMSISPPSVRHAVAAGVALVAGCGSESGDQGQSTSSASTAAGFRVTLTHKVGRAEVEVPPQGVVALLDADLDALLLLGVQPVGSSESSVEGGVTGWAWPLRVSKPEVLVTGDTGFGAEKIAALAPDLILTGDYCFDDEYAKLSKVAPTMGYETTGAFEDASQGALRQVAKAVGRTVRAELVHHRGRGQDRQRPRPTFRHWPARSSHSAGCGRPARSGALRSDKDASEKILNDFGLKLAPEVAAIPGDEFAVQLSLEKVTVLDADVTPVYHADKTLQPTLEGNTSSRTSCRSGASPLWP</sequence>
<feature type="domain" description="Fe/B12 periplasmic-binding" evidence="6">
    <location>
        <begin position="65"/>
        <end position="301"/>
    </location>
</feature>
<dbReference type="Proteomes" id="UP000262621">
    <property type="component" value="Unassembled WGS sequence"/>
</dbReference>
<feature type="region of interest" description="Disordered" evidence="5">
    <location>
        <begin position="185"/>
        <end position="226"/>
    </location>
</feature>
<name>A0A372FSK0_9ACTN</name>
<dbReference type="GO" id="GO:0030288">
    <property type="term" value="C:outer membrane-bounded periplasmic space"/>
    <property type="evidence" value="ECO:0007669"/>
    <property type="project" value="TreeGrafter"/>
</dbReference>
<gene>
    <name evidence="7" type="ORF">D0Q02_26155</name>
</gene>
<proteinExistence type="inferred from homology"/>
<evidence type="ECO:0000256" key="1">
    <source>
        <dbReference type="ARBA" id="ARBA00004196"/>
    </source>
</evidence>
<organism evidence="7 8">
    <name type="scientific">Micromonospora craniellae</name>
    <dbReference type="NCBI Taxonomy" id="2294034"/>
    <lineage>
        <taxon>Bacteria</taxon>
        <taxon>Bacillati</taxon>
        <taxon>Actinomycetota</taxon>
        <taxon>Actinomycetes</taxon>
        <taxon>Micromonosporales</taxon>
        <taxon>Micromonosporaceae</taxon>
        <taxon>Micromonospora</taxon>
    </lineage>
</organism>
<keyword evidence="8" id="KW-1185">Reference proteome</keyword>
<reference evidence="7 8" key="1">
    <citation type="submission" date="2018-08" db="EMBL/GenBank/DDBJ databases">
        <title>Verrucosispora craniellae sp. nov., isolated from a marine sponge in the South China Sea.</title>
        <authorList>
            <person name="Li L."/>
            <person name="Lin H.W."/>
        </authorList>
    </citation>
    <scope>NUCLEOTIDE SEQUENCE [LARGE SCALE GENOMIC DNA]</scope>
    <source>
        <strain evidence="7 8">LHW63014</strain>
    </source>
</reference>
<dbReference type="Gene3D" id="3.40.50.1980">
    <property type="entry name" value="Nitrogenase molybdenum iron protein domain"/>
    <property type="match status" value="2"/>
</dbReference>
<feature type="compositionally biased region" description="Basic and acidic residues" evidence="5">
    <location>
        <begin position="185"/>
        <end position="195"/>
    </location>
</feature>
<feature type="region of interest" description="Disordered" evidence="5">
    <location>
        <begin position="279"/>
        <end position="301"/>
    </location>
</feature>
<comment type="similarity">
    <text evidence="2">Belongs to the bacterial solute-binding protein 8 family.</text>
</comment>
<accession>A0A372FSK0</accession>
<evidence type="ECO:0000256" key="3">
    <source>
        <dbReference type="ARBA" id="ARBA00022448"/>
    </source>
</evidence>
<dbReference type="PANTHER" id="PTHR30532:SF24">
    <property type="entry name" value="FERRIC ENTEROBACTIN-BINDING PERIPLASMIC PROTEIN FEPB"/>
    <property type="match status" value="1"/>
</dbReference>
<dbReference type="Pfam" id="PF01497">
    <property type="entry name" value="Peripla_BP_2"/>
    <property type="match status" value="1"/>
</dbReference>
<evidence type="ECO:0000256" key="2">
    <source>
        <dbReference type="ARBA" id="ARBA00008814"/>
    </source>
</evidence>
<protein>
    <submittedName>
        <fullName evidence="7">Iron-siderophore ABC transporter substrate-binding protein</fullName>
    </submittedName>
</protein>
<dbReference type="GO" id="GO:1901678">
    <property type="term" value="P:iron coordination entity transport"/>
    <property type="evidence" value="ECO:0007669"/>
    <property type="project" value="UniProtKB-ARBA"/>
</dbReference>
<dbReference type="PANTHER" id="PTHR30532">
    <property type="entry name" value="IRON III DICITRATE-BINDING PERIPLASMIC PROTEIN"/>
    <property type="match status" value="1"/>
</dbReference>